<proteinExistence type="predicted"/>
<accession>A5BQU8</accession>
<dbReference type="AlphaFoldDB" id="A5BQU8"/>
<feature type="region of interest" description="Disordered" evidence="1">
    <location>
        <begin position="1"/>
        <end position="73"/>
    </location>
</feature>
<name>A5BQU8_VITVI</name>
<reference evidence="2" key="1">
    <citation type="journal article" date="2007" name="PLoS ONE">
        <title>The first genome sequence of an elite grapevine cultivar (Pinot noir Vitis vinifera L.): coping with a highly heterozygous genome.</title>
        <authorList>
            <person name="Velasco R."/>
            <person name="Zharkikh A."/>
            <person name="Troggio M."/>
            <person name="Cartwright D.A."/>
            <person name="Cestaro A."/>
            <person name="Pruss D."/>
            <person name="Pindo M."/>
            <person name="FitzGerald L.M."/>
            <person name="Vezzulli S."/>
            <person name="Reid J."/>
            <person name="Malacarne G."/>
            <person name="Iliev D."/>
            <person name="Coppola G."/>
            <person name="Wardell B."/>
            <person name="Micheletti D."/>
            <person name="Macalma T."/>
            <person name="Facci M."/>
            <person name="Mitchell J.T."/>
            <person name="Perazzolli M."/>
            <person name="Eldredge G."/>
            <person name="Gatto P."/>
            <person name="Oyzerski R."/>
            <person name="Moretto M."/>
            <person name="Gutin N."/>
            <person name="Stefanini M."/>
            <person name="Chen Y."/>
            <person name="Segala C."/>
            <person name="Davenport C."/>
            <person name="Dematte L."/>
            <person name="Mraz A."/>
            <person name="Battilana J."/>
            <person name="Stormo K."/>
            <person name="Costa F."/>
            <person name="Tao Q."/>
            <person name="Si-Ammour A."/>
            <person name="Harkins T."/>
            <person name="Lackey A."/>
            <person name="Perbost C."/>
            <person name="Taillon B."/>
            <person name="Stella A."/>
            <person name="Solovyev V."/>
            <person name="Fawcett J.A."/>
            <person name="Sterck L."/>
            <person name="Vandepoele K."/>
            <person name="Grando S.M."/>
            <person name="Toppo S."/>
            <person name="Moser C."/>
            <person name="Lanchbury J."/>
            <person name="Bogden R."/>
            <person name="Skolnick M."/>
            <person name="Sgaramella V."/>
            <person name="Bhatnagar S.K."/>
            <person name="Fontana P."/>
            <person name="Gutin A."/>
            <person name="Van de Peer Y."/>
            <person name="Salamini F."/>
            <person name="Viola R."/>
        </authorList>
    </citation>
    <scope>NUCLEOTIDE SEQUENCE</scope>
</reference>
<sequence length="128" mass="13934">MSGEGGTSAGQNSSPGGMSYVAHHKGDRLHVQGVETPPLDDTERASLSRATPSGFPKRTRGALPYPDSLGEKHTALANNTPRYVALLRHSASLPQPTFRRPPMVCPDALSRHLCHGFQRTLLNLRLLW</sequence>
<evidence type="ECO:0000256" key="1">
    <source>
        <dbReference type="SAM" id="MobiDB-lite"/>
    </source>
</evidence>
<organism evidence="2">
    <name type="scientific">Vitis vinifera</name>
    <name type="common">Grape</name>
    <dbReference type="NCBI Taxonomy" id="29760"/>
    <lineage>
        <taxon>Eukaryota</taxon>
        <taxon>Viridiplantae</taxon>
        <taxon>Streptophyta</taxon>
        <taxon>Embryophyta</taxon>
        <taxon>Tracheophyta</taxon>
        <taxon>Spermatophyta</taxon>
        <taxon>Magnoliopsida</taxon>
        <taxon>eudicotyledons</taxon>
        <taxon>Gunneridae</taxon>
        <taxon>Pentapetalae</taxon>
        <taxon>rosids</taxon>
        <taxon>Vitales</taxon>
        <taxon>Vitaceae</taxon>
        <taxon>Viteae</taxon>
        <taxon>Vitis</taxon>
    </lineage>
</organism>
<protein>
    <submittedName>
        <fullName evidence="2">Uncharacterized protein</fullName>
    </submittedName>
</protein>
<gene>
    <name evidence="2" type="ORF">VITISV_031939</name>
</gene>
<evidence type="ECO:0000313" key="2">
    <source>
        <dbReference type="EMBL" id="CAN72609.1"/>
    </source>
</evidence>
<dbReference type="EMBL" id="AM467904">
    <property type="protein sequence ID" value="CAN72609.1"/>
    <property type="molecule type" value="Genomic_DNA"/>
</dbReference>